<keyword evidence="6 7" id="KW-0472">Membrane</keyword>
<feature type="domain" description="Type II secretion system protein GspF" evidence="8">
    <location>
        <begin position="282"/>
        <end position="401"/>
    </location>
</feature>
<organism evidence="9 10">
    <name type="scientific">Sumerlaea chitinivorans</name>
    <dbReference type="NCBI Taxonomy" id="2250252"/>
    <lineage>
        <taxon>Bacteria</taxon>
        <taxon>Candidatus Sumerlaeota</taxon>
        <taxon>Candidatus Sumerlaeia</taxon>
        <taxon>Candidatus Sumerlaeales</taxon>
        <taxon>Candidatus Sumerlaeaceae</taxon>
        <taxon>Candidatus Sumerlaea</taxon>
    </lineage>
</organism>
<dbReference type="Pfam" id="PF00482">
    <property type="entry name" value="T2SSF"/>
    <property type="match status" value="2"/>
</dbReference>
<dbReference type="KEGG" id="schv:BRCON_1099"/>
<evidence type="ECO:0000313" key="10">
    <source>
        <dbReference type="Proteomes" id="UP000262583"/>
    </source>
</evidence>
<comment type="subcellular location">
    <subcellularLocation>
        <location evidence="1">Cell membrane</location>
        <topology evidence="1">Multi-pass membrane protein</topology>
    </subcellularLocation>
</comment>
<dbReference type="Gene3D" id="1.20.81.30">
    <property type="entry name" value="Type II secretion system (T2SS), domain F"/>
    <property type="match status" value="2"/>
</dbReference>
<proteinExistence type="inferred from homology"/>
<feature type="domain" description="Type II secretion system protein GspF" evidence="8">
    <location>
        <begin position="111"/>
        <end position="168"/>
    </location>
</feature>
<feature type="transmembrane region" description="Helical" evidence="7">
    <location>
        <begin position="382"/>
        <end position="405"/>
    </location>
</feature>
<dbReference type="PANTHER" id="PTHR30012:SF0">
    <property type="entry name" value="TYPE II SECRETION SYSTEM PROTEIN F-RELATED"/>
    <property type="match status" value="1"/>
</dbReference>
<protein>
    <submittedName>
        <fullName evidence="9">Type IV fimbrial assembly protein PilC</fullName>
    </submittedName>
</protein>
<dbReference type="PANTHER" id="PTHR30012">
    <property type="entry name" value="GENERAL SECRETION PATHWAY PROTEIN"/>
    <property type="match status" value="1"/>
</dbReference>
<keyword evidence="3" id="KW-1003">Cell membrane</keyword>
<dbReference type="InterPro" id="IPR018076">
    <property type="entry name" value="T2SS_GspF_dom"/>
</dbReference>
<evidence type="ECO:0000256" key="3">
    <source>
        <dbReference type="ARBA" id="ARBA00022475"/>
    </source>
</evidence>
<dbReference type="Proteomes" id="UP000262583">
    <property type="component" value="Chromosome"/>
</dbReference>
<dbReference type="InterPro" id="IPR042094">
    <property type="entry name" value="T2SS_GspF_sf"/>
</dbReference>
<feature type="transmembrane region" description="Helical" evidence="7">
    <location>
        <begin position="47"/>
        <end position="68"/>
    </location>
</feature>
<evidence type="ECO:0000313" key="9">
    <source>
        <dbReference type="EMBL" id="AXA35876.1"/>
    </source>
</evidence>
<dbReference type="GO" id="GO:0005886">
    <property type="term" value="C:plasma membrane"/>
    <property type="evidence" value="ECO:0007669"/>
    <property type="project" value="UniProtKB-SubCell"/>
</dbReference>
<keyword evidence="4 7" id="KW-0812">Transmembrane</keyword>
<evidence type="ECO:0000256" key="4">
    <source>
        <dbReference type="ARBA" id="ARBA00022692"/>
    </source>
</evidence>
<evidence type="ECO:0000256" key="2">
    <source>
        <dbReference type="ARBA" id="ARBA00005745"/>
    </source>
</evidence>
<evidence type="ECO:0000256" key="5">
    <source>
        <dbReference type="ARBA" id="ARBA00022989"/>
    </source>
</evidence>
<evidence type="ECO:0000256" key="6">
    <source>
        <dbReference type="ARBA" id="ARBA00023136"/>
    </source>
</evidence>
<dbReference type="InterPro" id="IPR003004">
    <property type="entry name" value="GspF/PilC"/>
</dbReference>
<evidence type="ECO:0000256" key="7">
    <source>
        <dbReference type="SAM" id="Phobius"/>
    </source>
</evidence>
<evidence type="ECO:0000256" key="1">
    <source>
        <dbReference type="ARBA" id="ARBA00004651"/>
    </source>
</evidence>
<evidence type="ECO:0000259" key="8">
    <source>
        <dbReference type="Pfam" id="PF00482"/>
    </source>
</evidence>
<dbReference type="EMBL" id="CP030759">
    <property type="protein sequence ID" value="AXA35876.1"/>
    <property type="molecule type" value="Genomic_DNA"/>
</dbReference>
<keyword evidence="5 7" id="KW-1133">Transmembrane helix</keyword>
<feature type="transmembrane region" description="Helical" evidence="7">
    <location>
        <begin position="224"/>
        <end position="246"/>
    </location>
</feature>
<comment type="similarity">
    <text evidence="2">Belongs to the GSP F family.</text>
</comment>
<accession>A0A2Z4Y4I2</accession>
<feature type="transmembrane region" description="Helical" evidence="7">
    <location>
        <begin position="183"/>
        <end position="204"/>
    </location>
</feature>
<name>A0A2Z4Y4I2_SUMC1</name>
<sequence>MLLKAKSSIVLAILFVPLALGSVFIWREVLAAATEVEGVPRSTADQMVRFGLALLLLTVWVMYIHLFAQSRYARYRVAVLRRAYYCYLRDGIELGGDPARITEGFANSDLPQAMKKVFTEIAAELRTGAPLSNALSKRPAIFPSSDLAVITTAEKGDSLSAALSMLSEPALSSPSRFGANRHLALAYSEGLVLLAVSWLILLRFSVLEQEFLQSDVAPAKVWPFSYGLLAVWSYVVVGVLVLAVAIRVLHFVYRRSALACRMVRAIAGPLREFSWQEALIRFSLTLGTFLKYGVSIEQALRAAVQASRDPVLRAFLPKLEKRLASGMPLKEVFAIVPQLSREFSNLLARAQSSDSMPNVLLTAGRAQLEIWVKQRHALAHTLGISAHSIVLLSGVGLATTVYLAIFKIVTCIPYT</sequence>
<reference evidence="9 10" key="1">
    <citation type="submission" date="2018-05" db="EMBL/GenBank/DDBJ databases">
        <title>A metagenomic window into the 2 km-deep terrestrial subsurface aquifer revealed taxonomically and functionally diverse microbial community comprising novel uncultured bacterial lineages.</title>
        <authorList>
            <person name="Kadnikov V.V."/>
            <person name="Mardanov A.V."/>
            <person name="Beletsky A.V."/>
            <person name="Banks D."/>
            <person name="Pimenov N.V."/>
            <person name="Frank Y.A."/>
            <person name="Karnachuk O.V."/>
            <person name="Ravin N.V."/>
        </authorList>
    </citation>
    <scope>NUCLEOTIDE SEQUENCE [LARGE SCALE GENOMIC DNA]</scope>
    <source>
        <strain evidence="9">BY</strain>
    </source>
</reference>
<dbReference type="AlphaFoldDB" id="A0A2Z4Y4I2"/>
<gene>
    <name evidence="9" type="ORF">BRCON_1099</name>
</gene>